<name>A0ABN1MR33_9FLAO</name>
<comment type="caution">
    <text evidence="1">The sequence shown here is derived from an EMBL/GenBank/DDBJ whole genome shotgun (WGS) entry which is preliminary data.</text>
</comment>
<accession>A0ABN1MR33</accession>
<dbReference type="RefSeq" id="WP_343787418.1">
    <property type="nucleotide sequence ID" value="NZ_BAAAFH010000011.1"/>
</dbReference>
<evidence type="ECO:0000313" key="1">
    <source>
        <dbReference type="EMBL" id="GAA0875679.1"/>
    </source>
</evidence>
<protein>
    <submittedName>
        <fullName evidence="1">Uncharacterized protein</fullName>
    </submittedName>
</protein>
<reference evidence="1 2" key="1">
    <citation type="journal article" date="2019" name="Int. J. Syst. Evol. Microbiol.">
        <title>The Global Catalogue of Microorganisms (GCM) 10K type strain sequencing project: providing services to taxonomists for standard genome sequencing and annotation.</title>
        <authorList>
            <consortium name="The Broad Institute Genomics Platform"/>
            <consortium name="The Broad Institute Genome Sequencing Center for Infectious Disease"/>
            <person name="Wu L."/>
            <person name="Ma J."/>
        </authorList>
    </citation>
    <scope>NUCLEOTIDE SEQUENCE [LARGE SCALE GENOMIC DNA]</scope>
    <source>
        <strain evidence="1 2">JCM 16083</strain>
    </source>
</reference>
<gene>
    <name evidence="1" type="ORF">GCM10009118_20880</name>
</gene>
<proteinExistence type="predicted"/>
<evidence type="ECO:0000313" key="2">
    <source>
        <dbReference type="Proteomes" id="UP001501126"/>
    </source>
</evidence>
<dbReference type="Proteomes" id="UP001501126">
    <property type="component" value="Unassembled WGS sequence"/>
</dbReference>
<dbReference type="EMBL" id="BAAAFH010000011">
    <property type="protein sequence ID" value="GAA0875679.1"/>
    <property type="molecule type" value="Genomic_DNA"/>
</dbReference>
<organism evidence="1 2">
    <name type="scientific">Wandonia haliotis</name>
    <dbReference type="NCBI Taxonomy" id="574963"/>
    <lineage>
        <taxon>Bacteria</taxon>
        <taxon>Pseudomonadati</taxon>
        <taxon>Bacteroidota</taxon>
        <taxon>Flavobacteriia</taxon>
        <taxon>Flavobacteriales</taxon>
        <taxon>Crocinitomicaceae</taxon>
        <taxon>Wandonia</taxon>
    </lineage>
</organism>
<keyword evidence="2" id="KW-1185">Reference proteome</keyword>
<sequence length="352" mass="39612">MKRVIIVSIGEATPGIAKALSEAFKLNHEILVKMLYNAPTVFLENAEEELAEKSKSMLSELGLEVLVQDMSEEAPAPSAPVDIAVYIENPAQLTLVNKQLSEFLGCKESESLQLLLNEPSVVLGGVSMATAESLQKRLEAEVMASNPKTDLYTLEITEKDPSIRSAILSLLKDQKVVIQKDTENWIKNITFEQLNTVLSRYRTQNGIRIYNQSFSRYTILLENFDLNSEEQTTFLNKEIGMPAESLAEIHANLPVILDESVNYSILQKKLAIYQEAGIQCTEERIPFGKYKIAISNITDTEKTGELLEKFFSGIQIGETTQRWKAPLPLDSILSRFLEKQLEYIGCEIEHEY</sequence>